<name>A0AAD7MZU1_9AGAR</name>
<dbReference type="GO" id="GO:0020037">
    <property type="term" value="F:heme binding"/>
    <property type="evidence" value="ECO:0007669"/>
    <property type="project" value="InterPro"/>
</dbReference>
<evidence type="ECO:0000256" key="5">
    <source>
        <dbReference type="ARBA" id="ARBA00023004"/>
    </source>
</evidence>
<evidence type="ECO:0000256" key="7">
    <source>
        <dbReference type="PIRSR" id="PIRSR602403-1"/>
    </source>
</evidence>
<keyword evidence="3 7" id="KW-0479">Metal-binding</keyword>
<feature type="transmembrane region" description="Helical" evidence="9">
    <location>
        <begin position="9"/>
        <end position="32"/>
    </location>
</feature>
<dbReference type="Proteomes" id="UP001215598">
    <property type="component" value="Unassembled WGS sequence"/>
</dbReference>
<dbReference type="AlphaFoldDB" id="A0AAD7MZU1"/>
<gene>
    <name evidence="10" type="ORF">B0H16DRAFT_1425057</name>
</gene>
<evidence type="ECO:0000256" key="6">
    <source>
        <dbReference type="ARBA" id="ARBA00023033"/>
    </source>
</evidence>
<dbReference type="InterPro" id="IPR036396">
    <property type="entry name" value="Cyt_P450_sf"/>
</dbReference>
<comment type="caution">
    <text evidence="10">The sequence shown here is derived from an EMBL/GenBank/DDBJ whole genome shotgun (WGS) entry which is preliminary data.</text>
</comment>
<evidence type="ECO:0000256" key="2">
    <source>
        <dbReference type="ARBA" id="ARBA00010617"/>
    </source>
</evidence>
<dbReference type="GO" id="GO:0016705">
    <property type="term" value="F:oxidoreductase activity, acting on paired donors, with incorporation or reduction of molecular oxygen"/>
    <property type="evidence" value="ECO:0007669"/>
    <property type="project" value="InterPro"/>
</dbReference>
<evidence type="ECO:0000256" key="4">
    <source>
        <dbReference type="ARBA" id="ARBA00023002"/>
    </source>
</evidence>
<dbReference type="InterPro" id="IPR017972">
    <property type="entry name" value="Cyt_P450_CS"/>
</dbReference>
<organism evidence="10 11">
    <name type="scientific">Mycena metata</name>
    <dbReference type="NCBI Taxonomy" id="1033252"/>
    <lineage>
        <taxon>Eukaryota</taxon>
        <taxon>Fungi</taxon>
        <taxon>Dikarya</taxon>
        <taxon>Basidiomycota</taxon>
        <taxon>Agaricomycotina</taxon>
        <taxon>Agaricomycetes</taxon>
        <taxon>Agaricomycetidae</taxon>
        <taxon>Agaricales</taxon>
        <taxon>Marasmiineae</taxon>
        <taxon>Mycenaceae</taxon>
        <taxon>Mycena</taxon>
    </lineage>
</organism>
<keyword evidence="9" id="KW-1133">Transmembrane helix</keyword>
<accession>A0AAD7MZU1</accession>
<keyword evidence="11" id="KW-1185">Reference proteome</keyword>
<dbReference type="InterPro" id="IPR001128">
    <property type="entry name" value="Cyt_P450"/>
</dbReference>
<dbReference type="CDD" id="cd11041">
    <property type="entry name" value="CYP503A1-like"/>
    <property type="match status" value="1"/>
</dbReference>
<reference evidence="10" key="1">
    <citation type="submission" date="2023-03" db="EMBL/GenBank/DDBJ databases">
        <title>Massive genome expansion in bonnet fungi (Mycena s.s.) driven by repeated elements and novel gene families across ecological guilds.</title>
        <authorList>
            <consortium name="Lawrence Berkeley National Laboratory"/>
            <person name="Harder C.B."/>
            <person name="Miyauchi S."/>
            <person name="Viragh M."/>
            <person name="Kuo A."/>
            <person name="Thoen E."/>
            <person name="Andreopoulos B."/>
            <person name="Lu D."/>
            <person name="Skrede I."/>
            <person name="Drula E."/>
            <person name="Henrissat B."/>
            <person name="Morin E."/>
            <person name="Kohler A."/>
            <person name="Barry K."/>
            <person name="LaButti K."/>
            <person name="Morin E."/>
            <person name="Salamov A."/>
            <person name="Lipzen A."/>
            <person name="Mereny Z."/>
            <person name="Hegedus B."/>
            <person name="Baldrian P."/>
            <person name="Stursova M."/>
            <person name="Weitz H."/>
            <person name="Taylor A."/>
            <person name="Grigoriev I.V."/>
            <person name="Nagy L.G."/>
            <person name="Martin F."/>
            <person name="Kauserud H."/>
        </authorList>
    </citation>
    <scope>NUCLEOTIDE SEQUENCE</scope>
    <source>
        <strain evidence="10">CBHHK182m</strain>
    </source>
</reference>
<sequence length="538" mass="60124">MFAYVQSSLLYHVLLLLVVIFGPVSLLFLFLFSVASLKATKEHATIPASVPWMGTRNEFLASIRANVRGLLQSAALYTEGYRKYSKAGLVYAVPTWTRGPQIVVPPSMGPWIAAIPDEILNAKDCTYDNVQFKYTVGHPEILSNDMIDLLIKRELTRTTGTMNHELVAEIDDSLESMFGSDGLWRKVGIFDSLTRTVGRVSSRVFVGSELCSNMEYVMSASDFARAVSVSGYILHMFPKFMRPAISWLATMPNRRHSGIAMKHLQPLIAQRIMDMKAKASDPTHPWEEPDDFITWMVRESFKRETFHETSVYHLAYRIVLLNFGGITTTSIMVVNAVLDIWSAPAAANVITALREEAERVLQEHKGQWSKAAVAKLHRLDSAIRESARVSAIGGNALARRVKVDGFTLPNGLAVAKGSTIGVSMDGIHFDEAYYDHPYVYDPFRFSRPREEAALAEQKARTNEDLVTTSVHWLPFSHGLHACPGRFFAANNVKIILAQLLLNYEIQPFTNRPPNVAIGDMSVVPVTATMMIRKRDLKA</sequence>
<dbReference type="PRINTS" id="PR00465">
    <property type="entry name" value="EP450IV"/>
</dbReference>
<keyword evidence="9" id="KW-0472">Membrane</keyword>
<keyword evidence="5 7" id="KW-0408">Iron</keyword>
<dbReference type="Gene3D" id="1.10.630.10">
    <property type="entry name" value="Cytochrome P450"/>
    <property type="match status" value="1"/>
</dbReference>
<dbReference type="PANTHER" id="PTHR46206:SF1">
    <property type="entry name" value="P450, PUTATIVE (EUROFUNG)-RELATED"/>
    <property type="match status" value="1"/>
</dbReference>
<evidence type="ECO:0000313" key="10">
    <source>
        <dbReference type="EMBL" id="KAJ7737959.1"/>
    </source>
</evidence>
<dbReference type="GO" id="GO:0004497">
    <property type="term" value="F:monooxygenase activity"/>
    <property type="evidence" value="ECO:0007669"/>
    <property type="project" value="UniProtKB-KW"/>
</dbReference>
<dbReference type="Pfam" id="PF00067">
    <property type="entry name" value="p450"/>
    <property type="match status" value="1"/>
</dbReference>
<evidence type="ECO:0000256" key="9">
    <source>
        <dbReference type="SAM" id="Phobius"/>
    </source>
</evidence>
<comment type="cofactor">
    <cofactor evidence="1 7">
        <name>heme</name>
        <dbReference type="ChEBI" id="CHEBI:30413"/>
    </cofactor>
</comment>
<dbReference type="PANTHER" id="PTHR46206">
    <property type="entry name" value="CYTOCHROME P450"/>
    <property type="match status" value="1"/>
</dbReference>
<evidence type="ECO:0000256" key="1">
    <source>
        <dbReference type="ARBA" id="ARBA00001971"/>
    </source>
</evidence>
<keyword evidence="7 8" id="KW-0349">Heme</keyword>
<dbReference type="EMBL" id="JARKIB010000114">
    <property type="protein sequence ID" value="KAJ7737959.1"/>
    <property type="molecule type" value="Genomic_DNA"/>
</dbReference>
<keyword evidence="4 8" id="KW-0560">Oxidoreductase</keyword>
<dbReference type="PROSITE" id="PS00086">
    <property type="entry name" value="CYTOCHROME_P450"/>
    <property type="match status" value="1"/>
</dbReference>
<keyword evidence="9" id="KW-0812">Transmembrane</keyword>
<evidence type="ECO:0000313" key="11">
    <source>
        <dbReference type="Proteomes" id="UP001215598"/>
    </source>
</evidence>
<keyword evidence="6 8" id="KW-0503">Monooxygenase</keyword>
<dbReference type="InterPro" id="IPR002403">
    <property type="entry name" value="Cyt_P450_E_grp-IV"/>
</dbReference>
<evidence type="ECO:0000256" key="8">
    <source>
        <dbReference type="RuleBase" id="RU000461"/>
    </source>
</evidence>
<dbReference type="GO" id="GO:0005506">
    <property type="term" value="F:iron ion binding"/>
    <property type="evidence" value="ECO:0007669"/>
    <property type="project" value="InterPro"/>
</dbReference>
<dbReference type="SUPFAM" id="SSF48264">
    <property type="entry name" value="Cytochrome P450"/>
    <property type="match status" value="1"/>
</dbReference>
<evidence type="ECO:0000256" key="3">
    <source>
        <dbReference type="ARBA" id="ARBA00022723"/>
    </source>
</evidence>
<feature type="binding site" description="axial binding residue" evidence="7">
    <location>
        <position position="482"/>
    </location>
    <ligand>
        <name>heme</name>
        <dbReference type="ChEBI" id="CHEBI:30413"/>
    </ligand>
    <ligandPart>
        <name>Fe</name>
        <dbReference type="ChEBI" id="CHEBI:18248"/>
    </ligandPart>
</feature>
<proteinExistence type="inferred from homology"/>
<comment type="similarity">
    <text evidence="2 8">Belongs to the cytochrome P450 family.</text>
</comment>
<protein>
    <submittedName>
        <fullName evidence="10">Cytochrome P450</fullName>
    </submittedName>
</protein>